<comment type="caution">
    <text evidence="2">The sequence shown here is derived from an EMBL/GenBank/DDBJ whole genome shotgun (WGS) entry which is preliminary data.</text>
</comment>
<dbReference type="EMBL" id="JAAIVJ010000001">
    <property type="protein sequence ID" value="NEY89320.1"/>
    <property type="molecule type" value="Genomic_DNA"/>
</dbReference>
<gene>
    <name evidence="2" type="ORF">G4Z14_03340</name>
</gene>
<organism evidence="2 3">
    <name type="scientific">Tabrizicola oligotrophica</name>
    <dbReference type="NCBI Taxonomy" id="2710650"/>
    <lineage>
        <taxon>Bacteria</taxon>
        <taxon>Pseudomonadati</taxon>
        <taxon>Pseudomonadota</taxon>
        <taxon>Alphaproteobacteria</taxon>
        <taxon>Rhodobacterales</taxon>
        <taxon>Paracoccaceae</taxon>
        <taxon>Tabrizicola</taxon>
    </lineage>
</organism>
<keyword evidence="1" id="KW-0812">Transmembrane</keyword>
<feature type="transmembrane region" description="Helical" evidence="1">
    <location>
        <begin position="25"/>
        <end position="50"/>
    </location>
</feature>
<evidence type="ECO:0000313" key="2">
    <source>
        <dbReference type="EMBL" id="NEY89320.1"/>
    </source>
</evidence>
<keyword evidence="3" id="KW-1185">Reference proteome</keyword>
<dbReference type="RefSeq" id="WP_164623323.1">
    <property type="nucleotide sequence ID" value="NZ_JAAIVJ010000001.1"/>
</dbReference>
<dbReference type="AlphaFoldDB" id="A0A6M0QPB7"/>
<proteinExistence type="predicted"/>
<accession>A0A6M0QPB7</accession>
<sequence length="53" mass="5605">MTVTTAPRFPALAAPDPAPPARRRVLGLLLGLLPIPIAEIAILLTAWLLILPV</sequence>
<protein>
    <submittedName>
        <fullName evidence="2">Uncharacterized protein</fullName>
    </submittedName>
</protein>
<keyword evidence="1" id="KW-1133">Transmembrane helix</keyword>
<reference evidence="2 3" key="1">
    <citation type="submission" date="2020-02" db="EMBL/GenBank/DDBJ databases">
        <authorList>
            <person name="Chen W.-M."/>
        </authorList>
    </citation>
    <scope>NUCLEOTIDE SEQUENCE [LARGE SCALE GENOMIC DNA]</scope>
    <source>
        <strain evidence="2 3">KMS-5</strain>
    </source>
</reference>
<evidence type="ECO:0000313" key="3">
    <source>
        <dbReference type="Proteomes" id="UP000477782"/>
    </source>
</evidence>
<keyword evidence="1" id="KW-0472">Membrane</keyword>
<name>A0A6M0QPB7_9RHOB</name>
<dbReference type="Proteomes" id="UP000477782">
    <property type="component" value="Unassembled WGS sequence"/>
</dbReference>
<evidence type="ECO:0000256" key="1">
    <source>
        <dbReference type="SAM" id="Phobius"/>
    </source>
</evidence>